<name>A0A5B8UGJ6_9BACT</name>
<dbReference type="RefSeq" id="WP_146784685.1">
    <property type="nucleotide sequence ID" value="NZ_BAABIO010000002.1"/>
</dbReference>
<evidence type="ECO:0000313" key="3">
    <source>
        <dbReference type="Proteomes" id="UP000321204"/>
    </source>
</evidence>
<organism evidence="2 3">
    <name type="scientific">Flavisolibacter ginsenosidimutans</name>
    <dbReference type="NCBI Taxonomy" id="661481"/>
    <lineage>
        <taxon>Bacteria</taxon>
        <taxon>Pseudomonadati</taxon>
        <taxon>Bacteroidota</taxon>
        <taxon>Chitinophagia</taxon>
        <taxon>Chitinophagales</taxon>
        <taxon>Chitinophagaceae</taxon>
        <taxon>Flavisolibacter</taxon>
    </lineage>
</organism>
<dbReference type="AlphaFoldDB" id="A0A5B8UGJ6"/>
<feature type="transmembrane region" description="Helical" evidence="1">
    <location>
        <begin position="6"/>
        <end position="28"/>
    </location>
</feature>
<protein>
    <submittedName>
        <fullName evidence="2">Uncharacterized protein</fullName>
    </submittedName>
</protein>
<keyword evidence="1" id="KW-0472">Membrane</keyword>
<evidence type="ECO:0000313" key="2">
    <source>
        <dbReference type="EMBL" id="QEC55628.1"/>
    </source>
</evidence>
<keyword evidence="1" id="KW-1133">Transmembrane helix</keyword>
<keyword evidence="1" id="KW-0812">Transmembrane</keyword>
<proteinExistence type="predicted"/>
<dbReference type="Proteomes" id="UP000321204">
    <property type="component" value="Chromosome"/>
</dbReference>
<evidence type="ECO:0000256" key="1">
    <source>
        <dbReference type="SAM" id="Phobius"/>
    </source>
</evidence>
<keyword evidence="3" id="KW-1185">Reference proteome</keyword>
<gene>
    <name evidence="2" type="ORF">FSB75_06860</name>
</gene>
<accession>A0A5B8UGJ6</accession>
<sequence length="236" mass="26792">MITFYVIIISLGALGAICAVLIATVLHLSRKLAKQSYQLQHGLQNLRYEMNTKLYPLEKSFYTQIHGSEEIVYDGRAFVDANDFTGNGALAWDYVAHRFAGGKGEGSHEIKDNVITVSRSNTAGRYELYLKHFVFDGVNCSTVPASTSQDIRRFRLTCEVKKQNASHSLRFVFKGEDSKEVLDEKDYVVFNPDWEKVELHFWVSAKEASIFRIDDLCVLEAPSAVQIRNLVLMEKK</sequence>
<reference evidence="2 3" key="1">
    <citation type="journal article" date="2015" name="Int. J. Syst. Evol. Microbiol.">
        <title>Flavisolibacter ginsenosidimutans sp. nov., with ginsenoside-converting activity isolated from soil used for cultivating ginseng.</title>
        <authorList>
            <person name="Zhao Y."/>
            <person name="Liu Q."/>
            <person name="Kang M.S."/>
            <person name="Jin F."/>
            <person name="Yu H."/>
            <person name="Im W.T."/>
        </authorList>
    </citation>
    <scope>NUCLEOTIDE SEQUENCE [LARGE SCALE GENOMIC DNA]</scope>
    <source>
        <strain evidence="2 3">Gsoil 636</strain>
    </source>
</reference>
<dbReference type="EMBL" id="CP042433">
    <property type="protein sequence ID" value="QEC55628.1"/>
    <property type="molecule type" value="Genomic_DNA"/>
</dbReference>
<dbReference type="KEGG" id="fgg:FSB75_06860"/>